<evidence type="ECO:0008006" key="3">
    <source>
        <dbReference type="Google" id="ProtNLM"/>
    </source>
</evidence>
<organism evidence="1 2">
    <name type="scientific">Gymnopus androsaceus JB14</name>
    <dbReference type="NCBI Taxonomy" id="1447944"/>
    <lineage>
        <taxon>Eukaryota</taxon>
        <taxon>Fungi</taxon>
        <taxon>Dikarya</taxon>
        <taxon>Basidiomycota</taxon>
        <taxon>Agaricomycotina</taxon>
        <taxon>Agaricomycetes</taxon>
        <taxon>Agaricomycetidae</taxon>
        <taxon>Agaricales</taxon>
        <taxon>Marasmiineae</taxon>
        <taxon>Omphalotaceae</taxon>
        <taxon>Gymnopus</taxon>
    </lineage>
</organism>
<evidence type="ECO:0000313" key="1">
    <source>
        <dbReference type="EMBL" id="KAE9385902.1"/>
    </source>
</evidence>
<keyword evidence="2" id="KW-1185">Reference proteome</keyword>
<gene>
    <name evidence="1" type="ORF">BT96DRAFT_738081</name>
</gene>
<feature type="non-terminal residue" evidence="1">
    <location>
        <position position="109"/>
    </location>
</feature>
<dbReference type="AlphaFoldDB" id="A0A6A4GJK9"/>
<dbReference type="OrthoDB" id="2998440at2759"/>
<name>A0A6A4GJK9_9AGAR</name>
<dbReference type="InterPro" id="IPR012337">
    <property type="entry name" value="RNaseH-like_sf"/>
</dbReference>
<proteinExistence type="predicted"/>
<protein>
    <recommendedName>
        <fullName evidence="3">hAT-like transposase RNase-H fold domain-containing protein</fullName>
    </recommendedName>
</protein>
<reference evidence="1" key="1">
    <citation type="journal article" date="2019" name="Environ. Microbiol.">
        <title>Fungal ecological strategies reflected in gene transcription - a case study of two litter decomposers.</title>
        <authorList>
            <person name="Barbi F."/>
            <person name="Kohler A."/>
            <person name="Barry K."/>
            <person name="Baskaran P."/>
            <person name="Daum C."/>
            <person name="Fauchery L."/>
            <person name="Ihrmark K."/>
            <person name="Kuo A."/>
            <person name="LaButti K."/>
            <person name="Lipzen A."/>
            <person name="Morin E."/>
            <person name="Grigoriev I.V."/>
            <person name="Henrissat B."/>
            <person name="Lindahl B."/>
            <person name="Martin F."/>
        </authorList>
    </citation>
    <scope>NUCLEOTIDE SEQUENCE</scope>
    <source>
        <strain evidence="1">JB14</strain>
    </source>
</reference>
<dbReference type="EMBL" id="ML769934">
    <property type="protein sequence ID" value="KAE9385902.1"/>
    <property type="molecule type" value="Genomic_DNA"/>
</dbReference>
<sequence length="109" mass="12647">TKRLSESGRPLIADVIPVINTLHDCLDALLNDFTKPTIICASTAKAFAIIDKYYAKTDDSKMYCLCMMLHPRYKGTYFIKAKWDIEWIDTANEMLHKEWEEVYKPTINP</sequence>
<dbReference type="Proteomes" id="UP000799118">
    <property type="component" value="Unassembled WGS sequence"/>
</dbReference>
<evidence type="ECO:0000313" key="2">
    <source>
        <dbReference type="Proteomes" id="UP000799118"/>
    </source>
</evidence>
<accession>A0A6A4GJK9</accession>
<dbReference type="SUPFAM" id="SSF53098">
    <property type="entry name" value="Ribonuclease H-like"/>
    <property type="match status" value="1"/>
</dbReference>
<feature type="non-terminal residue" evidence="1">
    <location>
        <position position="1"/>
    </location>
</feature>